<dbReference type="GO" id="GO:0006952">
    <property type="term" value="P:defense response"/>
    <property type="evidence" value="ECO:0007669"/>
    <property type="project" value="InterPro"/>
</dbReference>
<dbReference type="Gene3D" id="3.80.10.10">
    <property type="entry name" value="Ribonuclease Inhibitor"/>
    <property type="match status" value="3"/>
</dbReference>
<evidence type="ECO:0000256" key="3">
    <source>
        <dbReference type="ARBA" id="ARBA00022821"/>
    </source>
</evidence>
<dbReference type="Pfam" id="PF20160">
    <property type="entry name" value="C-JID"/>
    <property type="match status" value="1"/>
</dbReference>
<evidence type="ECO:0000313" key="7">
    <source>
        <dbReference type="EMBL" id="KAK3187961.1"/>
    </source>
</evidence>
<feature type="compositionally biased region" description="Basic and acidic residues" evidence="4">
    <location>
        <begin position="672"/>
        <end position="688"/>
    </location>
</feature>
<organism evidence="7 8">
    <name type="scientific">Dipteronia sinensis</name>
    <dbReference type="NCBI Taxonomy" id="43782"/>
    <lineage>
        <taxon>Eukaryota</taxon>
        <taxon>Viridiplantae</taxon>
        <taxon>Streptophyta</taxon>
        <taxon>Embryophyta</taxon>
        <taxon>Tracheophyta</taxon>
        <taxon>Spermatophyta</taxon>
        <taxon>Magnoliopsida</taxon>
        <taxon>eudicotyledons</taxon>
        <taxon>Gunneridae</taxon>
        <taxon>Pentapetalae</taxon>
        <taxon>rosids</taxon>
        <taxon>malvids</taxon>
        <taxon>Sapindales</taxon>
        <taxon>Sapindaceae</taxon>
        <taxon>Hippocastanoideae</taxon>
        <taxon>Acereae</taxon>
        <taxon>Dipteronia</taxon>
    </lineage>
</organism>
<feature type="compositionally biased region" description="Polar residues" evidence="4">
    <location>
        <begin position="697"/>
        <end position="715"/>
    </location>
</feature>
<feature type="compositionally biased region" description="Basic and acidic residues" evidence="4">
    <location>
        <begin position="724"/>
        <end position="733"/>
    </location>
</feature>
<evidence type="ECO:0000256" key="1">
    <source>
        <dbReference type="ARBA" id="ARBA00022614"/>
    </source>
</evidence>
<keyword evidence="1" id="KW-0433">Leucine-rich repeat</keyword>
<sequence>MMHDLIQEMGRGIVIQESIKEPGKRSRLWDPKDIYNLFEKYMGTSEVESISLDLSQISELCLSPDAFTRMPRLKLLKFYGIWHKEMNKVKIREGVLESLPEDLRYLCWHGYPSKSLPSNFNPNLLVELDMSYSNLQYLWKDTKDLGNLRRISLQGCKQLIEVPDLSRAPKLHVMNLDGCSNLTKFSKISRNVKELYLSKTAVEEIPSLPIESLYNLVILDISKNTRLKNLPSMSHLTSLRSLNLEGCSNITEFPEVSVNTGELYLCRTAIEEIPSFAERFTKLEYLTFSHCRSLKRVSSDILKLTMEDFPNLDFSGCSKLENLPEVLEDNRKIVDLCFDWSGIKTLPSSIEIMSGLSELSLRYCKNLESLPNSLCNLTNLVSLDLSGCVGVEKMLENVLSSSSSSDLCSLSELDLSECDMLVFPSALSCLSSLDVLRLRGNNFDSLSLKHFTSLTTLDISCCERLKYLQEFPLPSRLVSVDASHCISLETLPDSTVVSTGEKDKDFMYYNCLKLDVKAIQTDGHWPKFSFCFSGSEIPEWVSYQNDQGSSLTIDLPPHWYNNNFFRLVLCFVASCDSSDENYSEVDCKCNFMDSDLENICDMKFSHGRRTWEHLKSDHVFVKYYESGEDDSGLSSRYSLCQKVRFQFSHTKECCKVKKFGVHLVYKDESTESGDHDIAKEDQEEDSQKRIKQRNIVHEQQPNIDNQDVNPRTSENFEGIVGKRRRDEEHESRAGSDNMDGGCGDDQDAADNPPRKKTANPRT</sequence>
<evidence type="ECO:0000256" key="2">
    <source>
        <dbReference type="ARBA" id="ARBA00022737"/>
    </source>
</evidence>
<dbReference type="SUPFAM" id="SSF52058">
    <property type="entry name" value="L domain-like"/>
    <property type="match status" value="2"/>
</dbReference>
<evidence type="ECO:0000313" key="8">
    <source>
        <dbReference type="Proteomes" id="UP001281410"/>
    </source>
</evidence>
<proteinExistence type="predicted"/>
<feature type="domain" description="Disease resistance protein RPS4B/Roq1-like leucine-rich repeats" evidence="6">
    <location>
        <begin position="311"/>
        <end position="495"/>
    </location>
</feature>
<dbReference type="Pfam" id="PF13855">
    <property type="entry name" value="LRR_8"/>
    <property type="match status" value="1"/>
</dbReference>
<keyword evidence="8" id="KW-1185">Reference proteome</keyword>
<dbReference type="InterPro" id="IPR001611">
    <property type="entry name" value="Leu-rich_rpt"/>
</dbReference>
<dbReference type="PANTHER" id="PTHR11017">
    <property type="entry name" value="LEUCINE-RICH REPEAT-CONTAINING PROTEIN"/>
    <property type="match status" value="1"/>
</dbReference>
<dbReference type="EMBL" id="JANJYJ010000009">
    <property type="protein sequence ID" value="KAK3187961.1"/>
    <property type="molecule type" value="Genomic_DNA"/>
</dbReference>
<dbReference type="InterPro" id="IPR058546">
    <property type="entry name" value="RPS4B/Roq1-like_LRR"/>
</dbReference>
<dbReference type="InterPro" id="IPR032675">
    <property type="entry name" value="LRR_dom_sf"/>
</dbReference>
<dbReference type="PANTHER" id="PTHR11017:SF479">
    <property type="entry name" value="DISEASE RESISTANCE PROTEIN (TIR-NBS-LRR CLASS) FAMILY"/>
    <property type="match status" value="1"/>
</dbReference>
<feature type="region of interest" description="Disordered" evidence="4">
    <location>
        <begin position="672"/>
        <end position="762"/>
    </location>
</feature>
<protein>
    <submittedName>
        <fullName evidence="7">Uncharacterized protein</fullName>
    </submittedName>
</protein>
<comment type="caution">
    <text evidence="7">The sequence shown here is derived from an EMBL/GenBank/DDBJ whole genome shotgun (WGS) entry which is preliminary data.</text>
</comment>
<keyword evidence="2" id="KW-0677">Repeat</keyword>
<evidence type="ECO:0000256" key="4">
    <source>
        <dbReference type="SAM" id="MobiDB-lite"/>
    </source>
</evidence>
<dbReference type="InterPro" id="IPR011713">
    <property type="entry name" value="Leu-rich_rpt_3"/>
</dbReference>
<dbReference type="AlphaFoldDB" id="A0AAE0DTN1"/>
<evidence type="ECO:0000259" key="5">
    <source>
        <dbReference type="Pfam" id="PF20160"/>
    </source>
</evidence>
<dbReference type="Proteomes" id="UP001281410">
    <property type="component" value="Unassembled WGS sequence"/>
</dbReference>
<feature type="domain" description="C-JID" evidence="5">
    <location>
        <begin position="532"/>
        <end position="669"/>
    </location>
</feature>
<dbReference type="Pfam" id="PF23286">
    <property type="entry name" value="LRR_13"/>
    <property type="match status" value="1"/>
</dbReference>
<gene>
    <name evidence="7" type="ORF">Dsin_027522</name>
</gene>
<dbReference type="Pfam" id="PF07725">
    <property type="entry name" value="LRR_3"/>
    <property type="match status" value="1"/>
</dbReference>
<reference evidence="7" key="1">
    <citation type="journal article" date="2023" name="Plant J.">
        <title>Genome sequences and population genomics provide insights into the demographic history, inbreeding, and mutation load of two 'living fossil' tree species of Dipteronia.</title>
        <authorList>
            <person name="Feng Y."/>
            <person name="Comes H.P."/>
            <person name="Chen J."/>
            <person name="Zhu S."/>
            <person name="Lu R."/>
            <person name="Zhang X."/>
            <person name="Li P."/>
            <person name="Qiu J."/>
            <person name="Olsen K.M."/>
            <person name="Qiu Y."/>
        </authorList>
    </citation>
    <scope>NUCLEOTIDE SEQUENCE</scope>
    <source>
        <strain evidence="7">NBL</strain>
    </source>
</reference>
<name>A0AAE0DTN1_9ROSI</name>
<evidence type="ECO:0000259" key="6">
    <source>
        <dbReference type="Pfam" id="PF23286"/>
    </source>
</evidence>
<dbReference type="InterPro" id="IPR045344">
    <property type="entry name" value="C-JID"/>
</dbReference>
<accession>A0AAE0DTN1</accession>
<keyword evidence="3" id="KW-0611">Plant defense</keyword>
<dbReference type="InterPro" id="IPR044974">
    <property type="entry name" value="Disease_R_plants"/>
</dbReference>